<dbReference type="InterPro" id="IPR036397">
    <property type="entry name" value="RNaseH_sf"/>
</dbReference>
<evidence type="ECO:0000256" key="1">
    <source>
        <dbReference type="SAM" id="MobiDB-lite"/>
    </source>
</evidence>
<gene>
    <name evidence="2" type="ORF">ANCDUO_26164</name>
</gene>
<dbReference type="GO" id="GO:0003676">
    <property type="term" value="F:nucleic acid binding"/>
    <property type="evidence" value="ECO:0007669"/>
    <property type="project" value="InterPro"/>
</dbReference>
<dbReference type="AlphaFoldDB" id="A0A0C2FAF8"/>
<proteinExistence type="predicted"/>
<feature type="region of interest" description="Disordered" evidence="1">
    <location>
        <begin position="62"/>
        <end position="89"/>
    </location>
</feature>
<name>A0A0C2FAF8_9BILA</name>
<organism evidence="2 3">
    <name type="scientific">Ancylostoma duodenale</name>
    <dbReference type="NCBI Taxonomy" id="51022"/>
    <lineage>
        <taxon>Eukaryota</taxon>
        <taxon>Metazoa</taxon>
        <taxon>Ecdysozoa</taxon>
        <taxon>Nematoda</taxon>
        <taxon>Chromadorea</taxon>
        <taxon>Rhabditida</taxon>
        <taxon>Rhabditina</taxon>
        <taxon>Rhabditomorpha</taxon>
        <taxon>Strongyloidea</taxon>
        <taxon>Ancylostomatidae</taxon>
        <taxon>Ancylostomatinae</taxon>
        <taxon>Ancylostoma</taxon>
    </lineage>
</organism>
<keyword evidence="3" id="KW-1185">Reference proteome</keyword>
<dbReference type="EMBL" id="KN782527">
    <property type="protein sequence ID" value="KIH43824.1"/>
    <property type="molecule type" value="Genomic_DNA"/>
</dbReference>
<feature type="non-terminal residue" evidence="2">
    <location>
        <position position="1"/>
    </location>
</feature>
<dbReference type="Gene3D" id="3.30.420.10">
    <property type="entry name" value="Ribonuclease H-like superfamily/Ribonuclease H"/>
    <property type="match status" value="1"/>
</dbReference>
<dbReference type="OrthoDB" id="616263at2759"/>
<evidence type="ECO:0000313" key="3">
    <source>
        <dbReference type="Proteomes" id="UP000054047"/>
    </source>
</evidence>
<protein>
    <submittedName>
        <fullName evidence="2">Uncharacterized protein</fullName>
    </submittedName>
</protein>
<accession>A0A0C2FAF8</accession>
<sequence>PIDKARSFFCTTMLGRCHAVAEVVKAALQELEVLEHPPYPPDLAPTDCHLFRSFSNQMGALPSTMKRTSKTGSPSTPKISQRFLVKRHQ</sequence>
<feature type="compositionally biased region" description="Polar residues" evidence="1">
    <location>
        <begin position="70"/>
        <end position="79"/>
    </location>
</feature>
<evidence type="ECO:0000313" key="2">
    <source>
        <dbReference type="EMBL" id="KIH43824.1"/>
    </source>
</evidence>
<dbReference type="Proteomes" id="UP000054047">
    <property type="component" value="Unassembled WGS sequence"/>
</dbReference>
<reference evidence="2 3" key="1">
    <citation type="submission" date="2013-12" db="EMBL/GenBank/DDBJ databases">
        <title>Draft genome of the parsitic nematode Ancylostoma duodenale.</title>
        <authorList>
            <person name="Mitreva M."/>
        </authorList>
    </citation>
    <scope>NUCLEOTIDE SEQUENCE [LARGE SCALE GENOMIC DNA]</scope>
    <source>
        <strain evidence="2 3">Zhejiang</strain>
    </source>
</reference>